<evidence type="ECO:0000256" key="1">
    <source>
        <dbReference type="ARBA" id="ARBA00022658"/>
    </source>
</evidence>
<gene>
    <name evidence="4" type="ORF">RF11_14521</name>
</gene>
<dbReference type="PANTHER" id="PTHR12877:SF15">
    <property type="entry name" value="RHO GUANINE NUCLEOTIDE EXCHANGE FACTOR 17"/>
    <property type="match status" value="1"/>
</dbReference>
<keyword evidence="1" id="KW-0344">Guanine-nucleotide releasing factor</keyword>
<dbReference type="Gene3D" id="1.20.900.10">
    <property type="entry name" value="Dbl homology (DH) domain"/>
    <property type="match status" value="1"/>
</dbReference>
<evidence type="ECO:0000256" key="2">
    <source>
        <dbReference type="SAM" id="MobiDB-lite"/>
    </source>
</evidence>
<dbReference type="PROSITE" id="PS00741">
    <property type="entry name" value="DH_1"/>
    <property type="match status" value="1"/>
</dbReference>
<dbReference type="SMART" id="SM00325">
    <property type="entry name" value="RhoGEF"/>
    <property type="match status" value="1"/>
</dbReference>
<feature type="compositionally biased region" description="Basic and acidic residues" evidence="2">
    <location>
        <begin position="1"/>
        <end position="12"/>
    </location>
</feature>
<dbReference type="SUPFAM" id="SSF48065">
    <property type="entry name" value="DBL homology domain (DH-domain)"/>
    <property type="match status" value="1"/>
</dbReference>
<organism evidence="4 5">
    <name type="scientific">Thelohanellus kitauei</name>
    <name type="common">Myxosporean</name>
    <dbReference type="NCBI Taxonomy" id="669202"/>
    <lineage>
        <taxon>Eukaryota</taxon>
        <taxon>Metazoa</taxon>
        <taxon>Cnidaria</taxon>
        <taxon>Myxozoa</taxon>
        <taxon>Myxosporea</taxon>
        <taxon>Bivalvulida</taxon>
        <taxon>Platysporina</taxon>
        <taxon>Myxobolidae</taxon>
        <taxon>Thelohanellus</taxon>
    </lineage>
</organism>
<dbReference type="Pfam" id="PF00621">
    <property type="entry name" value="RhoGEF"/>
    <property type="match status" value="1"/>
</dbReference>
<feature type="region of interest" description="Disordered" evidence="2">
    <location>
        <begin position="1"/>
        <end position="37"/>
    </location>
</feature>
<comment type="caution">
    <text evidence="4">The sequence shown here is derived from an EMBL/GenBank/DDBJ whole genome shotgun (WGS) entry which is preliminary data.</text>
</comment>
<dbReference type="OrthoDB" id="660555at2759"/>
<sequence>MSNGSHSEDSRRSTLISSNSSKNLKKSNHPSPIENSSLTRKNFYESNFGRAFLENQKATSVEPNPNVLRSKRGYIALNLVETEGSYLNQLLFLLEVYGRKLRELIQNNIIEKHVWDVVLYSVPDIIFCHEVFFYVLKNKIDTYDEETTTFGDVFIEHQLLINSYVRFIENHNTAKQYVDLLNSVKVLKAVTNEHPQKLKLADILITPVQRIPRYLLLIRDLISITPNIHTDYKLLVQANSILSSLANELNAQSSDDFSTQGDSFENEAYNAMEIMLLNFNEIYTDGYSYTKS</sequence>
<dbReference type="InterPro" id="IPR001331">
    <property type="entry name" value="GDS_CDC24_CS"/>
</dbReference>
<reference evidence="4 5" key="1">
    <citation type="journal article" date="2014" name="Genome Biol. Evol.">
        <title>The genome of the myxosporean Thelohanellus kitauei shows adaptations to nutrient acquisition within its fish host.</title>
        <authorList>
            <person name="Yang Y."/>
            <person name="Xiong J."/>
            <person name="Zhou Z."/>
            <person name="Huo F."/>
            <person name="Miao W."/>
            <person name="Ran C."/>
            <person name="Liu Y."/>
            <person name="Zhang J."/>
            <person name="Feng J."/>
            <person name="Wang M."/>
            <person name="Wang M."/>
            <person name="Wang L."/>
            <person name="Yao B."/>
        </authorList>
    </citation>
    <scope>NUCLEOTIDE SEQUENCE [LARGE SCALE GENOMIC DNA]</scope>
    <source>
        <strain evidence="4">Wuqing</strain>
    </source>
</reference>
<dbReference type="PANTHER" id="PTHR12877">
    <property type="entry name" value="RHO GUANINE NUCLEOTIDE EXCHANGE FACTOR"/>
    <property type="match status" value="1"/>
</dbReference>
<evidence type="ECO:0000313" key="5">
    <source>
        <dbReference type="Proteomes" id="UP000031668"/>
    </source>
</evidence>
<evidence type="ECO:0000313" key="4">
    <source>
        <dbReference type="EMBL" id="KII70332.1"/>
    </source>
</evidence>
<dbReference type="CDD" id="cd00160">
    <property type="entry name" value="RhoGEF"/>
    <property type="match status" value="1"/>
</dbReference>
<dbReference type="PROSITE" id="PS50010">
    <property type="entry name" value="DH_2"/>
    <property type="match status" value="1"/>
</dbReference>
<feature type="compositionally biased region" description="Low complexity" evidence="2">
    <location>
        <begin position="13"/>
        <end position="22"/>
    </location>
</feature>
<feature type="domain" description="DH" evidence="3">
    <location>
        <begin position="71"/>
        <end position="252"/>
    </location>
</feature>
<protein>
    <submittedName>
        <fullName evidence="4">Rho guanine nucleotide exchange factor 17</fullName>
    </submittedName>
</protein>
<dbReference type="EMBL" id="JWZT01002092">
    <property type="protein sequence ID" value="KII70332.1"/>
    <property type="molecule type" value="Genomic_DNA"/>
</dbReference>
<dbReference type="AlphaFoldDB" id="A0A0C2N8T5"/>
<proteinExistence type="predicted"/>
<dbReference type="InterPro" id="IPR039919">
    <property type="entry name" value="ARHGEF10/ARHGEF17"/>
</dbReference>
<dbReference type="GO" id="GO:0035556">
    <property type="term" value="P:intracellular signal transduction"/>
    <property type="evidence" value="ECO:0007669"/>
    <property type="project" value="InterPro"/>
</dbReference>
<dbReference type="InterPro" id="IPR000219">
    <property type="entry name" value="DH_dom"/>
</dbReference>
<accession>A0A0C2N8T5</accession>
<dbReference type="GO" id="GO:0030036">
    <property type="term" value="P:actin cytoskeleton organization"/>
    <property type="evidence" value="ECO:0007669"/>
    <property type="project" value="TreeGrafter"/>
</dbReference>
<evidence type="ECO:0000259" key="3">
    <source>
        <dbReference type="PROSITE" id="PS50010"/>
    </source>
</evidence>
<dbReference type="Proteomes" id="UP000031668">
    <property type="component" value="Unassembled WGS sequence"/>
</dbReference>
<keyword evidence="5" id="KW-1185">Reference proteome</keyword>
<dbReference type="GO" id="GO:0005085">
    <property type="term" value="F:guanyl-nucleotide exchange factor activity"/>
    <property type="evidence" value="ECO:0007669"/>
    <property type="project" value="UniProtKB-KW"/>
</dbReference>
<dbReference type="InterPro" id="IPR035899">
    <property type="entry name" value="DBL_dom_sf"/>
</dbReference>
<name>A0A0C2N8T5_THEKT</name>